<feature type="transmembrane region" description="Helical" evidence="2">
    <location>
        <begin position="113"/>
        <end position="132"/>
    </location>
</feature>
<feature type="compositionally biased region" description="Polar residues" evidence="1">
    <location>
        <begin position="1"/>
        <end position="20"/>
    </location>
</feature>
<evidence type="ECO:0000313" key="3">
    <source>
        <dbReference type="EMBL" id="CAD9081918.1"/>
    </source>
</evidence>
<keyword evidence="2" id="KW-1133">Transmembrane helix</keyword>
<dbReference type="AlphaFoldDB" id="A0A7S1PHB1"/>
<evidence type="ECO:0000256" key="1">
    <source>
        <dbReference type="SAM" id="MobiDB-lite"/>
    </source>
</evidence>
<gene>
    <name evidence="3" type="ORF">PCOS0759_LOCUS5158</name>
</gene>
<keyword evidence="2" id="KW-0472">Membrane</keyword>
<reference evidence="3" key="1">
    <citation type="submission" date="2021-01" db="EMBL/GenBank/DDBJ databases">
        <authorList>
            <person name="Corre E."/>
            <person name="Pelletier E."/>
            <person name="Niang G."/>
            <person name="Scheremetjew M."/>
            <person name="Finn R."/>
            <person name="Kale V."/>
            <person name="Holt S."/>
            <person name="Cochrane G."/>
            <person name="Meng A."/>
            <person name="Brown T."/>
            <person name="Cohen L."/>
        </authorList>
    </citation>
    <scope>NUCLEOTIDE SEQUENCE</scope>
    <source>
        <strain evidence="3">WS</strain>
    </source>
</reference>
<dbReference type="EMBL" id="HBGD01006214">
    <property type="protein sequence ID" value="CAD9081918.1"/>
    <property type="molecule type" value="Transcribed_RNA"/>
</dbReference>
<protein>
    <submittedName>
        <fullName evidence="3">Uncharacterized protein</fullName>
    </submittedName>
</protein>
<feature type="region of interest" description="Disordered" evidence="1">
    <location>
        <begin position="1"/>
        <end position="21"/>
    </location>
</feature>
<keyword evidence="2" id="KW-0812">Transmembrane</keyword>
<accession>A0A7S1PHB1</accession>
<feature type="transmembrane region" description="Helical" evidence="2">
    <location>
        <begin position="87"/>
        <end position="107"/>
    </location>
</feature>
<evidence type="ECO:0000256" key="2">
    <source>
        <dbReference type="SAM" id="Phobius"/>
    </source>
</evidence>
<proteinExistence type="predicted"/>
<organism evidence="3">
    <name type="scientific">Percolomonas cosmopolitus</name>
    <dbReference type="NCBI Taxonomy" id="63605"/>
    <lineage>
        <taxon>Eukaryota</taxon>
        <taxon>Discoba</taxon>
        <taxon>Heterolobosea</taxon>
        <taxon>Tetramitia</taxon>
        <taxon>Eutetramitia</taxon>
        <taxon>Percolomonadidae</taxon>
        <taxon>Percolomonas</taxon>
    </lineage>
</organism>
<name>A0A7S1PHB1_9EUKA</name>
<sequence>MSSSENPSQTRVTHQGSNTFVHPEPQTLLQASIPPPQYPINVNRLPDDPVPALYPTNRMEIEKQQYPVVCENPTAMECYKALRPRDVLEFGGIATAILGSFYFNSIIGKKVQWTPVVCGALSISLFYPYLLWNRSYYRLIGLFENSYEQQRYGIQSNGRVVTKIVKKRVFQSKEDDPEFLDTYLKRVDNSTYDDMKVFLNGARDIKSRMVLDGLTEEDFTFYPSEALTDPKQRALYQTIVGNTPDLQKFFLQHPEAVKILRENPWALQEYEHGNRFLAKLYRIWSQPHVHSFLQAKPAYISNFMYNKITWDDVLDFASDWKNERL</sequence>